<dbReference type="GeneID" id="18472806"/>
<dbReference type="OrthoDB" id="2596255at2759"/>
<accession>I4YGZ6</accession>
<feature type="compositionally biased region" description="Polar residues" evidence="2">
    <location>
        <begin position="318"/>
        <end position="329"/>
    </location>
</feature>
<dbReference type="InParanoid" id="I4YGZ6"/>
<feature type="region of interest" description="Disordered" evidence="2">
    <location>
        <begin position="304"/>
        <end position="360"/>
    </location>
</feature>
<proteinExistence type="predicted"/>
<dbReference type="KEGG" id="wse:WALSEDRAFT_56385"/>
<dbReference type="EMBL" id="JH668225">
    <property type="protein sequence ID" value="EIM23238.1"/>
    <property type="molecule type" value="Genomic_DNA"/>
</dbReference>
<reference evidence="3 4" key="1">
    <citation type="journal article" date="2012" name="Fungal Genet. Biol.">
        <title>The genome of the xerotolerant mold Wallemia sebi reveals adaptations to osmotic stress and suggests cryptic sexual reproduction.</title>
        <authorList>
            <person name="Padamsee M."/>
            <person name="Kumar T.K.A."/>
            <person name="Riley R."/>
            <person name="Binder M."/>
            <person name="Boyd A."/>
            <person name="Calvo A.M."/>
            <person name="Furukawa K."/>
            <person name="Hesse C."/>
            <person name="Hohmann S."/>
            <person name="James T.Y."/>
            <person name="LaButti K."/>
            <person name="Lapidus A."/>
            <person name="Lindquist E."/>
            <person name="Lucas S."/>
            <person name="Miller K."/>
            <person name="Shantappa S."/>
            <person name="Grigoriev I.V."/>
            <person name="Hibbett D.S."/>
            <person name="McLaughlin D.J."/>
            <person name="Spatafora J.W."/>
            <person name="Aime M.C."/>
        </authorList>
    </citation>
    <scope>NUCLEOTIDE SEQUENCE [LARGE SCALE GENOMIC DNA]</scope>
    <source>
        <strain evidence="4">ATCC MYA-4683 / CBS 633.66</strain>
    </source>
</reference>
<evidence type="ECO:0000313" key="4">
    <source>
        <dbReference type="Proteomes" id="UP000005242"/>
    </source>
</evidence>
<dbReference type="eggNOG" id="ENOG502S5H1">
    <property type="taxonomic scope" value="Eukaryota"/>
</dbReference>
<dbReference type="AlphaFoldDB" id="I4YGZ6"/>
<name>I4YGZ6_WALMC</name>
<keyword evidence="1" id="KW-0175">Coiled coil</keyword>
<feature type="coiled-coil region" evidence="1">
    <location>
        <begin position="228"/>
        <end position="262"/>
    </location>
</feature>
<protein>
    <submittedName>
        <fullName evidence="3">Uncharacterized protein</fullName>
    </submittedName>
</protein>
<sequence>MGICRPSLSITVKEVTCNQIKLNWSLEALSIENKESISLTLNGKPWTKAHLKHSSKEEASLIVYGLTPGMDYELELKWLSTSSSIESKSDKPLIAPLESTLRSTVEQKDSLMSELKRTRKESQRHTASIQSEIEALKRTIDKNQPNDQRSKQKILSLQGSINKANKDAEFINQRSKEINQLLPSLEAHHDRLRNEWLTKQEQARVSNDLTAQALHQHEQTFLEKQQRLSVLNHKLDKLFNRKQKLEKSIPEIQKQIDELSKEDESNIAFNRVYPTNTTASDTRHHSQRSLSFLPFDNTFSWAPPQTSSPTDSFLPFPTSASSTRPGTGTSDRKVVPTPIGRPQTHTISEPFFSHPPFQSFDDYTRRRTNSEKSTTNNNSFFYRDL</sequence>
<organism evidence="3 4">
    <name type="scientific">Wallemia mellicola (strain ATCC MYA-4683 / CBS 633.66)</name>
    <name type="common">Wallemia sebi (CBS 633.66)</name>
    <dbReference type="NCBI Taxonomy" id="671144"/>
    <lineage>
        <taxon>Eukaryota</taxon>
        <taxon>Fungi</taxon>
        <taxon>Dikarya</taxon>
        <taxon>Basidiomycota</taxon>
        <taxon>Wallemiomycotina</taxon>
        <taxon>Wallemiomycetes</taxon>
        <taxon>Wallemiales</taxon>
        <taxon>Wallemiaceae</taxon>
        <taxon>Wallemia</taxon>
    </lineage>
</organism>
<keyword evidence="4" id="KW-1185">Reference proteome</keyword>
<evidence type="ECO:0000256" key="2">
    <source>
        <dbReference type="SAM" id="MobiDB-lite"/>
    </source>
</evidence>
<dbReference type="RefSeq" id="XP_006956629.1">
    <property type="nucleotide sequence ID" value="XM_006956567.1"/>
</dbReference>
<dbReference type="Proteomes" id="UP000005242">
    <property type="component" value="Unassembled WGS sequence"/>
</dbReference>
<evidence type="ECO:0000313" key="3">
    <source>
        <dbReference type="EMBL" id="EIM23238.1"/>
    </source>
</evidence>
<gene>
    <name evidence="3" type="ORF">WALSEDRAFT_56385</name>
</gene>
<evidence type="ECO:0000256" key="1">
    <source>
        <dbReference type="SAM" id="Coils"/>
    </source>
</evidence>
<dbReference type="HOGENOM" id="CLU_718053_0_0_1"/>
<feature type="region of interest" description="Disordered" evidence="2">
    <location>
        <begin position="366"/>
        <end position="385"/>
    </location>
</feature>